<accession>A0A1V0N4X4</accession>
<dbReference type="PANTHER" id="PTHR43767">
    <property type="entry name" value="LONG-CHAIN-FATTY-ACID--COA LIGASE"/>
    <property type="match status" value="1"/>
</dbReference>
<gene>
    <name evidence="3" type="ORF">FAD_1271</name>
    <name evidence="4" type="ORF">HLB00_03220</name>
</gene>
<evidence type="ECO:0000313" key="3">
    <source>
        <dbReference type="EMBL" id="ARD85139.1"/>
    </source>
</evidence>
<dbReference type="AlphaFoldDB" id="A0A1V0N4X4"/>
<feature type="domain" description="AMP-dependent synthetase/ligase" evidence="1">
    <location>
        <begin position="16"/>
        <end position="366"/>
    </location>
</feature>
<evidence type="ECO:0000259" key="1">
    <source>
        <dbReference type="Pfam" id="PF00501"/>
    </source>
</evidence>
<dbReference type="PROSITE" id="PS00455">
    <property type="entry name" value="AMP_BINDING"/>
    <property type="match status" value="1"/>
</dbReference>
<evidence type="ECO:0000313" key="4">
    <source>
        <dbReference type="EMBL" id="NOL59844.1"/>
    </source>
</evidence>
<dbReference type="SUPFAM" id="SSF56801">
    <property type="entry name" value="Acetyl-CoA synthetase-like"/>
    <property type="match status" value="1"/>
</dbReference>
<dbReference type="InterPro" id="IPR025110">
    <property type="entry name" value="AMP-bd_C"/>
</dbReference>
<proteinExistence type="predicted"/>
<dbReference type="RefSeq" id="WP_081142731.1">
    <property type="nucleotide sequence ID" value="NZ_CP015363.1"/>
</dbReference>
<dbReference type="EMBL" id="JABGBP010000103">
    <property type="protein sequence ID" value="NOL59844.1"/>
    <property type="molecule type" value="Genomic_DNA"/>
</dbReference>
<dbReference type="OrthoDB" id="35688at2157"/>
<dbReference type="GeneID" id="84217866"/>
<protein>
    <submittedName>
        <fullName evidence="4">AMP-binding protein</fullName>
    </submittedName>
    <submittedName>
        <fullName evidence="3">Medium-chain-fatty-acid-CoA ligase</fullName>
    </submittedName>
</protein>
<dbReference type="STRING" id="74969.FAD_1271"/>
<evidence type="ECO:0000313" key="6">
    <source>
        <dbReference type="Proteomes" id="UP000546917"/>
    </source>
</evidence>
<dbReference type="Proteomes" id="UP000192050">
    <property type="component" value="Chromosome"/>
</dbReference>
<evidence type="ECO:0000313" key="5">
    <source>
        <dbReference type="Proteomes" id="UP000192050"/>
    </source>
</evidence>
<feature type="domain" description="AMP-binding enzyme C-terminal" evidence="2">
    <location>
        <begin position="415"/>
        <end position="492"/>
    </location>
</feature>
<reference evidence="3 5" key="1">
    <citation type="submission" date="2011-10" db="EMBL/GenBank/DDBJ databases">
        <title>Metabolic and evolutionary patterns in the extreme acidophile Ferroplasma acidiphilum.</title>
        <authorList>
            <person name="Golyshina O.V."/>
            <person name="Kozyavkin S.A."/>
            <person name="Tatusov R.L."/>
            <person name="Slesarev A.I."/>
            <person name="Golyshin P.N."/>
        </authorList>
    </citation>
    <scope>NUCLEOTIDE SEQUENCE [LARGE SCALE GENOMIC DNA]</scope>
    <source>
        <strain evidence="3">Berkeley</strain>
        <strain evidence="5">Y</strain>
    </source>
</reference>
<dbReference type="Gene3D" id="3.40.50.12780">
    <property type="entry name" value="N-terminal domain of ligase-like"/>
    <property type="match status" value="1"/>
</dbReference>
<keyword evidence="5" id="KW-1185">Reference proteome</keyword>
<dbReference type="Gene3D" id="3.30.300.30">
    <property type="match status" value="1"/>
</dbReference>
<dbReference type="KEGG" id="fai:FAD_1271"/>
<dbReference type="PANTHER" id="PTHR43767:SF11">
    <property type="entry name" value="MEDIUM-CHAIN-FATTY-ACID--COA LIGASE"/>
    <property type="match status" value="1"/>
</dbReference>
<dbReference type="InterPro" id="IPR045851">
    <property type="entry name" value="AMP-bd_C_sf"/>
</dbReference>
<dbReference type="InterPro" id="IPR000873">
    <property type="entry name" value="AMP-dep_synth/lig_dom"/>
</dbReference>
<dbReference type="Pfam" id="PF00501">
    <property type="entry name" value="AMP-binding"/>
    <property type="match status" value="1"/>
</dbReference>
<dbReference type="Proteomes" id="UP000546917">
    <property type="component" value="Unassembled WGS sequence"/>
</dbReference>
<keyword evidence="3" id="KW-0436">Ligase</keyword>
<dbReference type="GO" id="GO:0016877">
    <property type="term" value="F:ligase activity, forming carbon-sulfur bonds"/>
    <property type="evidence" value="ECO:0007669"/>
    <property type="project" value="UniProtKB-ARBA"/>
</dbReference>
<dbReference type="Pfam" id="PF13193">
    <property type="entry name" value="AMP-binding_C"/>
    <property type="match status" value="1"/>
</dbReference>
<name>A0A1V0N4X4_9ARCH</name>
<evidence type="ECO:0000259" key="2">
    <source>
        <dbReference type="Pfam" id="PF13193"/>
    </source>
</evidence>
<sequence length="503" mass="56217">MGNGFTVINIMKRASSLFPEKKVISGSRSITYRDLFEKVLRLSTSMNKMGISKGTVIAVADYNSIEFMELLFASSLTGSIIYPVNIKLPWNMAMETVKESGAEYVFASKEFMNAGIYKGFRDDHIVSLSENGDYIKFHDLLTSDLHREEKTTGNDNYSILFTSGTTGKPKEVLYTNEKSVNGALSILYQLGLFNTPAKLTSSDTILSLIPFYHIWSWGSAFHAAYLGADYIITGKYNPENVLDAIKENKATWINAVPTMVYDLLSHDRENRLDGIKMLIGGSPISKNLAEKLNANGIKFSTIYGGTDMLATSISLGRPDQHESLRSVTYPVPMVSATVRDNTGNILENGTIGELWINAPWLPEKYLNRPENHDYENGWFKTGDVGEMTPDGGIKILDRVKDVVKSGGEWIPTSIIESLISEFPGIEIVAVTAIADEKWGERPIAWVKASEDIEIEEIRQFMETHASNGNINKWWIPVEFIIIEEMPMTSVGKIDKAKLREMKK</sequence>
<dbReference type="InterPro" id="IPR020845">
    <property type="entry name" value="AMP-binding_CS"/>
</dbReference>
<dbReference type="EMBL" id="CP015363">
    <property type="protein sequence ID" value="ARD85139.1"/>
    <property type="molecule type" value="Genomic_DNA"/>
</dbReference>
<organism evidence="3 5">
    <name type="scientific">Ferroplasma acidiphilum</name>
    <dbReference type="NCBI Taxonomy" id="74969"/>
    <lineage>
        <taxon>Archaea</taxon>
        <taxon>Methanobacteriati</taxon>
        <taxon>Thermoplasmatota</taxon>
        <taxon>Thermoplasmata</taxon>
        <taxon>Thermoplasmatales</taxon>
        <taxon>Ferroplasmaceae</taxon>
        <taxon>Ferroplasma</taxon>
    </lineage>
</organism>
<dbReference type="InterPro" id="IPR050237">
    <property type="entry name" value="ATP-dep_AMP-bd_enzyme"/>
</dbReference>
<reference evidence="4 6" key="2">
    <citation type="submission" date="2020-05" db="EMBL/GenBank/DDBJ databases">
        <authorList>
            <person name="Zhang R."/>
        </authorList>
    </citation>
    <scope>NUCLEOTIDE SEQUENCE [LARGE SCALE GENOMIC DNA]</scope>
    <source>
        <strain evidence="4 6">DSM 28986</strain>
    </source>
</reference>
<dbReference type="InterPro" id="IPR042099">
    <property type="entry name" value="ANL_N_sf"/>
</dbReference>